<dbReference type="SUPFAM" id="SSF109854">
    <property type="entry name" value="DinB/YfiT-like putative metalloenzymes"/>
    <property type="match status" value="1"/>
</dbReference>
<dbReference type="RefSeq" id="WP_073188636.1">
    <property type="nucleotide sequence ID" value="NZ_FQZG01000045.1"/>
</dbReference>
<accession>A0A1M6J038</accession>
<keyword evidence="3" id="KW-1185">Reference proteome</keyword>
<gene>
    <name evidence="2" type="ORF">SAMN02745244_02428</name>
</gene>
<protein>
    <submittedName>
        <fullName evidence="2">DinB superfamily protein</fullName>
    </submittedName>
</protein>
<reference evidence="2 3" key="1">
    <citation type="submission" date="2016-11" db="EMBL/GenBank/DDBJ databases">
        <authorList>
            <person name="Jaros S."/>
            <person name="Januszkiewicz K."/>
            <person name="Wedrychowicz H."/>
        </authorList>
    </citation>
    <scope>NUCLEOTIDE SEQUENCE [LARGE SCALE GENOMIC DNA]</scope>
    <source>
        <strain evidence="2 3">DSM 12906</strain>
    </source>
</reference>
<feature type="domain" description="DinB-like" evidence="1">
    <location>
        <begin position="60"/>
        <end position="177"/>
    </location>
</feature>
<dbReference type="InterPro" id="IPR024775">
    <property type="entry name" value="DinB-like"/>
</dbReference>
<dbReference type="EMBL" id="FQZG01000045">
    <property type="protein sequence ID" value="SHJ40096.1"/>
    <property type="molecule type" value="Genomic_DNA"/>
</dbReference>
<dbReference type="Gene3D" id="1.20.120.450">
    <property type="entry name" value="dinb family like domain"/>
    <property type="match status" value="1"/>
</dbReference>
<evidence type="ECO:0000313" key="3">
    <source>
        <dbReference type="Proteomes" id="UP000184512"/>
    </source>
</evidence>
<dbReference type="Pfam" id="PF12867">
    <property type="entry name" value="DinB_2"/>
    <property type="match status" value="1"/>
</dbReference>
<dbReference type="STRING" id="1123357.SAMN02745244_02428"/>
<evidence type="ECO:0000259" key="1">
    <source>
        <dbReference type="Pfam" id="PF12867"/>
    </source>
</evidence>
<dbReference type="AlphaFoldDB" id="A0A1M6J038"/>
<organism evidence="2 3">
    <name type="scientific">Tessaracoccus bendigoensis DSM 12906</name>
    <dbReference type="NCBI Taxonomy" id="1123357"/>
    <lineage>
        <taxon>Bacteria</taxon>
        <taxon>Bacillati</taxon>
        <taxon>Actinomycetota</taxon>
        <taxon>Actinomycetes</taxon>
        <taxon>Propionibacteriales</taxon>
        <taxon>Propionibacteriaceae</taxon>
        <taxon>Tessaracoccus</taxon>
    </lineage>
</organism>
<dbReference type="InterPro" id="IPR034660">
    <property type="entry name" value="DinB/YfiT-like"/>
</dbReference>
<evidence type="ECO:0000313" key="2">
    <source>
        <dbReference type="EMBL" id="SHJ40096.1"/>
    </source>
</evidence>
<name>A0A1M6J038_9ACTN</name>
<sequence>MSETAVPPSATPDDKDWTWTTRSPCAECGFDPSACPTGSFPTAIREFAARVETAIMGPDATLRPDPTTWSTVEYAYHVADVCEVMSQRLDAMLATAPAAARFESWDGEAVAVEKEYWRATPADVRELLRERAEAAATRFASPVGDQWEARGLRGDGVGFTAHSLGLYLLHELAHHAHDVEGSPV</sequence>
<proteinExistence type="predicted"/>
<dbReference type="Proteomes" id="UP000184512">
    <property type="component" value="Unassembled WGS sequence"/>
</dbReference>